<dbReference type="EMBL" id="JACCAB010000001">
    <property type="protein sequence ID" value="NYG06125.1"/>
    <property type="molecule type" value="Genomic_DNA"/>
</dbReference>
<proteinExistence type="predicted"/>
<evidence type="ECO:0008006" key="4">
    <source>
        <dbReference type="Google" id="ProtNLM"/>
    </source>
</evidence>
<accession>A0A852WIM6</accession>
<sequence>MVPQIVRLERAGVCGCGELVPAGEQAGYAAAYESVMCLDCLAAEWPESRPVEAVRNGPAVVPAVWTTDAMIIEATLKALREGSGPTPGKPAPEVLHVPTEWSSLKAPVPADEPASAEPDAAGPDAPARQDAPASDQLITLPQRKPRSQQSRPADPAAPPVDETFDDTFAEPFDGTVEPVGEVVDELVDETAVAEPVDEPLALAAEVAELPAEVAAAATAPAVLPAIDVPATPASTADPAAGEAQTRRSRHEAAAVQDLAMPAAAPRRRAGLFSRLLTVRSFRTQQSQPKVSKSHVAVRSLLGAATAKGVLTLHNRRVPGRRGPIEHIAIGASGVYVIDALHFKNASIEVRPSDGVDGSGDDLVVGGRVMNPAVRAVAQRVEVLRLILVAAGLDNVPVTGALCFVDGLLPLGVADLEVGGMHVLRPSGLTALVAGPGMFGPEDRQTLLDFLAERLPAVA</sequence>
<comment type="caution">
    <text evidence="2">The sequence shown here is derived from an EMBL/GenBank/DDBJ whole genome shotgun (WGS) entry which is preliminary data.</text>
</comment>
<dbReference type="RefSeq" id="WP_179420660.1">
    <property type="nucleotide sequence ID" value="NZ_JACCAB010000001.1"/>
</dbReference>
<protein>
    <recommendedName>
        <fullName evidence="4">NERD domain-containing protein</fullName>
    </recommendedName>
</protein>
<organism evidence="2 3">
    <name type="scientific">Pedococcus badiiscoriae</name>
    <dbReference type="NCBI Taxonomy" id="642776"/>
    <lineage>
        <taxon>Bacteria</taxon>
        <taxon>Bacillati</taxon>
        <taxon>Actinomycetota</taxon>
        <taxon>Actinomycetes</taxon>
        <taxon>Micrococcales</taxon>
        <taxon>Intrasporangiaceae</taxon>
        <taxon>Pedococcus</taxon>
    </lineage>
</organism>
<feature type="region of interest" description="Disordered" evidence="1">
    <location>
        <begin position="104"/>
        <end position="175"/>
    </location>
</feature>
<keyword evidence="3" id="KW-1185">Reference proteome</keyword>
<name>A0A852WIM6_9MICO</name>
<reference evidence="2 3" key="1">
    <citation type="submission" date="2020-07" db="EMBL/GenBank/DDBJ databases">
        <title>Sequencing the genomes of 1000 actinobacteria strains.</title>
        <authorList>
            <person name="Klenk H.-P."/>
        </authorList>
    </citation>
    <scope>NUCLEOTIDE SEQUENCE [LARGE SCALE GENOMIC DNA]</scope>
    <source>
        <strain evidence="2 3">DSM 23987</strain>
    </source>
</reference>
<dbReference type="Proteomes" id="UP000573599">
    <property type="component" value="Unassembled WGS sequence"/>
</dbReference>
<evidence type="ECO:0000313" key="3">
    <source>
        <dbReference type="Proteomes" id="UP000573599"/>
    </source>
</evidence>
<dbReference type="AlphaFoldDB" id="A0A852WIM6"/>
<evidence type="ECO:0000256" key="1">
    <source>
        <dbReference type="SAM" id="MobiDB-lite"/>
    </source>
</evidence>
<feature type="compositionally biased region" description="Low complexity" evidence="1">
    <location>
        <begin position="106"/>
        <end position="135"/>
    </location>
</feature>
<evidence type="ECO:0000313" key="2">
    <source>
        <dbReference type="EMBL" id="NYG06125.1"/>
    </source>
</evidence>
<gene>
    <name evidence="2" type="ORF">BJ986_000612</name>
</gene>